<reference evidence="3 4" key="1">
    <citation type="submission" date="2018-07" db="EMBL/GenBank/DDBJ databases">
        <title>Genome sequences of Haloplanus sp. CBA1113.</title>
        <authorList>
            <person name="Kim Y.B."/>
            <person name="Roh S.W."/>
        </authorList>
    </citation>
    <scope>NUCLEOTIDE SEQUENCE [LARGE SCALE GENOMIC DNA]</scope>
    <source>
        <strain evidence="3 4">CBA1113</strain>
    </source>
</reference>
<dbReference type="OrthoDB" id="247398at2157"/>
<evidence type="ECO:0000259" key="2">
    <source>
        <dbReference type="Pfam" id="PF12697"/>
    </source>
</evidence>
<dbReference type="Pfam" id="PF12697">
    <property type="entry name" value="Abhydrolase_6"/>
    <property type="match status" value="1"/>
</dbReference>
<dbReference type="KEGG" id="haj:DU500_02295"/>
<dbReference type="AlphaFoldDB" id="A0A345DZI0"/>
<evidence type="ECO:0000313" key="3">
    <source>
        <dbReference type="EMBL" id="AXG05352.1"/>
    </source>
</evidence>
<dbReference type="PRINTS" id="PR00111">
    <property type="entry name" value="ABHYDROLASE"/>
</dbReference>
<dbReference type="PANTHER" id="PTHR43433:SF5">
    <property type="entry name" value="AB HYDROLASE-1 DOMAIN-CONTAINING PROTEIN"/>
    <property type="match status" value="1"/>
</dbReference>
<evidence type="ECO:0000313" key="4">
    <source>
        <dbReference type="Proteomes" id="UP000253273"/>
    </source>
</evidence>
<dbReference type="InterPro" id="IPR000073">
    <property type="entry name" value="AB_hydrolase_1"/>
</dbReference>
<sequence>MPTASNGAVSLYYETDDDGVEHRSTSSRPRADDGETVVFLGDVGYGAWQWGWQHAGLTGPFETLVTDLRGAGRSDAPPGPYAVDDFVADVQAVLDDHGARRVHVVGAGLGGMVALELARLSTRPRSLALLGTAPVGADLTLDPLFGALDDPDALESSLAAALSRDFLDAHPDAIEQIVEWRAAEDAPREAWAAQAAAVEAFDVTDRLYEIDTPALVLHGRDDAVWPVEYGRRLAENLPRGEFVGLDGGHLIGVERSRAVNDRLFGFFESA</sequence>
<dbReference type="EMBL" id="CP031150">
    <property type="protein sequence ID" value="AXG05352.1"/>
    <property type="molecule type" value="Genomic_DNA"/>
</dbReference>
<dbReference type="SUPFAM" id="SSF53474">
    <property type="entry name" value="alpha/beta-Hydrolases"/>
    <property type="match status" value="1"/>
</dbReference>
<dbReference type="Gene3D" id="3.40.50.1820">
    <property type="entry name" value="alpha/beta hydrolase"/>
    <property type="match status" value="1"/>
</dbReference>
<gene>
    <name evidence="3" type="ORF">DU500_02295</name>
</gene>
<evidence type="ECO:0000256" key="1">
    <source>
        <dbReference type="SAM" id="MobiDB-lite"/>
    </source>
</evidence>
<dbReference type="Proteomes" id="UP000253273">
    <property type="component" value="Chromosome"/>
</dbReference>
<dbReference type="RefSeq" id="WP_114584502.1">
    <property type="nucleotide sequence ID" value="NZ_CP031150.1"/>
</dbReference>
<accession>A0A345DZI0</accession>
<dbReference type="GO" id="GO:0016787">
    <property type="term" value="F:hydrolase activity"/>
    <property type="evidence" value="ECO:0007669"/>
    <property type="project" value="UniProtKB-KW"/>
</dbReference>
<dbReference type="InterPro" id="IPR050471">
    <property type="entry name" value="AB_hydrolase"/>
</dbReference>
<protein>
    <submittedName>
        <fullName evidence="3">Alpha/beta fold hydrolase</fullName>
    </submittedName>
</protein>
<dbReference type="PANTHER" id="PTHR43433">
    <property type="entry name" value="HYDROLASE, ALPHA/BETA FOLD FAMILY PROTEIN"/>
    <property type="match status" value="1"/>
</dbReference>
<keyword evidence="3" id="KW-0378">Hydrolase</keyword>
<feature type="domain" description="AB hydrolase-1" evidence="2">
    <location>
        <begin position="38"/>
        <end position="261"/>
    </location>
</feature>
<name>A0A345DZI0_9EURY</name>
<feature type="region of interest" description="Disordered" evidence="1">
    <location>
        <begin position="1"/>
        <end position="33"/>
    </location>
</feature>
<dbReference type="GeneID" id="37282178"/>
<keyword evidence="4" id="KW-1185">Reference proteome</keyword>
<proteinExistence type="predicted"/>
<organism evidence="3 4">
    <name type="scientific">Haloplanus rubicundus</name>
    <dbReference type="NCBI Taxonomy" id="1547898"/>
    <lineage>
        <taxon>Archaea</taxon>
        <taxon>Methanobacteriati</taxon>
        <taxon>Methanobacteriota</taxon>
        <taxon>Stenosarchaea group</taxon>
        <taxon>Halobacteria</taxon>
        <taxon>Halobacteriales</taxon>
        <taxon>Haloferacaceae</taxon>
        <taxon>Haloplanus</taxon>
    </lineage>
</organism>
<dbReference type="InterPro" id="IPR029058">
    <property type="entry name" value="AB_hydrolase_fold"/>
</dbReference>
<feature type="compositionally biased region" description="Basic and acidic residues" evidence="1">
    <location>
        <begin position="20"/>
        <end position="33"/>
    </location>
</feature>